<keyword evidence="1" id="KW-0472">Membrane</keyword>
<evidence type="ECO:0000313" key="2">
    <source>
        <dbReference type="EMBL" id="RIJ37060.1"/>
    </source>
</evidence>
<dbReference type="AlphaFoldDB" id="A0A399RYL4"/>
<dbReference type="Proteomes" id="UP000266005">
    <property type="component" value="Unassembled WGS sequence"/>
</dbReference>
<name>A0A399RYL4_9BACT</name>
<gene>
    <name evidence="2" type="ORF">D1627_14730</name>
</gene>
<dbReference type="Pfam" id="PF03929">
    <property type="entry name" value="PepSY_TM"/>
    <property type="match status" value="1"/>
</dbReference>
<keyword evidence="1" id="KW-0812">Transmembrane</keyword>
<dbReference type="PANTHER" id="PTHR34219:SF8">
    <property type="entry name" value="PEPSY DOMAIN-CONTAINING PROTEIN"/>
    <property type="match status" value="1"/>
</dbReference>
<accession>A0A399RYL4</accession>
<dbReference type="EMBL" id="QWGE01000004">
    <property type="protein sequence ID" value="RIJ37060.1"/>
    <property type="molecule type" value="Genomic_DNA"/>
</dbReference>
<evidence type="ECO:0000313" key="3">
    <source>
        <dbReference type="Proteomes" id="UP000266005"/>
    </source>
</evidence>
<keyword evidence="3" id="KW-1185">Reference proteome</keyword>
<proteinExistence type="predicted"/>
<comment type="caution">
    <text evidence="2">The sequence shown here is derived from an EMBL/GenBank/DDBJ whole genome shotgun (WGS) entry which is preliminary data.</text>
</comment>
<protein>
    <submittedName>
        <fullName evidence="2">PepSY domain-containing protein</fullName>
    </submittedName>
</protein>
<evidence type="ECO:0000256" key="1">
    <source>
        <dbReference type="SAM" id="Phobius"/>
    </source>
</evidence>
<sequence length="190" mass="21521">MQLPMQVFFLYFSSFIKSKQCCLITSISDTPLPTISHFSYSILACLVPALGISVDGAMARVNSSHPEFEVTYVRFPTSTEGKLQFLGRMYSDPSYYGRLYSSIQVNYTSGEQEKVYFLREQPWLERFLTVLHPIHFGDYAGLFVQILYAIGGLMPGILSILGFVIWYYRQKPGPQRSKSATPRPVLSNAS</sequence>
<keyword evidence="1" id="KW-1133">Transmembrane helix</keyword>
<reference evidence="3" key="1">
    <citation type="submission" date="2018-08" db="EMBL/GenBank/DDBJ databases">
        <title>Mucilaginibacter sp. MYSH2.</title>
        <authorList>
            <person name="Seo T."/>
        </authorList>
    </citation>
    <scope>NUCLEOTIDE SEQUENCE [LARGE SCALE GENOMIC DNA]</scope>
    <source>
        <strain evidence="3">KIRAN</strain>
    </source>
</reference>
<organism evidence="2 3">
    <name type="scientific">Pontibacter oryzae</name>
    <dbReference type="NCBI Taxonomy" id="2304593"/>
    <lineage>
        <taxon>Bacteria</taxon>
        <taxon>Pseudomonadati</taxon>
        <taxon>Bacteroidota</taxon>
        <taxon>Cytophagia</taxon>
        <taxon>Cytophagales</taxon>
        <taxon>Hymenobacteraceae</taxon>
        <taxon>Pontibacter</taxon>
    </lineage>
</organism>
<feature type="transmembrane region" description="Helical" evidence="1">
    <location>
        <begin position="146"/>
        <end position="168"/>
    </location>
</feature>
<dbReference type="PANTHER" id="PTHR34219">
    <property type="entry name" value="IRON-REGULATED INNER MEMBRANE PROTEIN-RELATED"/>
    <property type="match status" value="1"/>
</dbReference>
<dbReference type="InterPro" id="IPR005625">
    <property type="entry name" value="PepSY-ass_TM"/>
</dbReference>